<dbReference type="STRING" id="2903.R1F419"/>
<keyword evidence="3" id="KW-0812">Transmembrane</keyword>
<dbReference type="Pfam" id="PF00857">
    <property type="entry name" value="Isochorismatase"/>
    <property type="match status" value="1"/>
</dbReference>
<dbReference type="GO" id="GO:0016787">
    <property type="term" value="F:hydrolase activity"/>
    <property type="evidence" value="ECO:0007669"/>
    <property type="project" value="UniProtKB-KW"/>
</dbReference>
<evidence type="ECO:0000256" key="3">
    <source>
        <dbReference type="SAM" id="Phobius"/>
    </source>
</evidence>
<accession>A0A0D3JWP9</accession>
<dbReference type="Gene3D" id="3.40.50.850">
    <property type="entry name" value="Isochorismatase-like"/>
    <property type="match status" value="1"/>
</dbReference>
<dbReference type="OMA" id="IHTMECH"/>
<keyword evidence="3" id="KW-0472">Membrane</keyword>
<protein>
    <recommendedName>
        <fullName evidence="4">Isochorismatase-like domain-containing protein</fullName>
    </recommendedName>
</protein>
<dbReference type="PANTHER" id="PTHR43540">
    <property type="entry name" value="PEROXYUREIDOACRYLATE/UREIDOACRYLATE AMIDOHYDROLASE-RELATED"/>
    <property type="match status" value="1"/>
</dbReference>
<dbReference type="eggNOG" id="ENOG502QTD4">
    <property type="taxonomic scope" value="Eukaryota"/>
</dbReference>
<dbReference type="InterPro" id="IPR000868">
    <property type="entry name" value="Isochorismatase-like_dom"/>
</dbReference>
<evidence type="ECO:0000313" key="5">
    <source>
        <dbReference type="EnsemblProtists" id="EOD27934"/>
    </source>
</evidence>
<evidence type="ECO:0000256" key="1">
    <source>
        <dbReference type="ARBA" id="ARBA00006336"/>
    </source>
</evidence>
<dbReference type="Proteomes" id="UP000013827">
    <property type="component" value="Unassembled WGS sequence"/>
</dbReference>
<keyword evidence="6" id="KW-1185">Reference proteome</keyword>
<keyword evidence="2" id="KW-0378">Hydrolase</keyword>
<evidence type="ECO:0000259" key="4">
    <source>
        <dbReference type="Pfam" id="PF00857"/>
    </source>
</evidence>
<dbReference type="InterPro" id="IPR050272">
    <property type="entry name" value="Isochorismatase-like_hydrls"/>
</dbReference>
<dbReference type="InterPro" id="IPR036380">
    <property type="entry name" value="Isochorismatase-like_sf"/>
</dbReference>
<keyword evidence="3" id="KW-1133">Transmembrane helix</keyword>
<comment type="similarity">
    <text evidence="1">Belongs to the isochorismatase family.</text>
</comment>
<evidence type="ECO:0000313" key="6">
    <source>
        <dbReference type="Proteomes" id="UP000013827"/>
    </source>
</evidence>
<dbReference type="PANTHER" id="PTHR43540:SF9">
    <property type="entry name" value="FAMILY HYDROLASE, PUTATIVE (AFU_ORTHOLOGUE AFUA_2G08700)-RELATED"/>
    <property type="match status" value="1"/>
</dbReference>
<name>A0A0D3JWP9_EMIH1</name>
<dbReference type="PaxDb" id="2903-EOD27934"/>
<feature type="domain" description="Isochorismatase-like" evidence="4">
    <location>
        <begin position="20"/>
        <end position="151"/>
    </location>
</feature>
<proteinExistence type="inferred from homology"/>
<dbReference type="KEGG" id="ehx:EMIHUDRAFT_468804"/>
<reference evidence="5" key="2">
    <citation type="submission" date="2024-10" db="UniProtKB">
        <authorList>
            <consortium name="EnsemblProtists"/>
        </authorList>
    </citation>
    <scope>IDENTIFICATION</scope>
</reference>
<sequence>MLRSQPYSWPCGGPLDASTTALVLIDMQHDFCGKGGYVDRMGYDISATRAPIKPLQRVLAAARAAGVRVIHTREGHRPSLADLPQNKRLRSTAIGTEIGQPGPCGRVLVRGEPGWELIDELRPLPSEDIIDKPGKGSFFATDLEHLLRTTGAGPRGHCVKTAASGCCSAASRRTCNHAAAHKMVTMQGGVFGAIASSDAVLQVLDAMPRARDSAPAAAPPPVVLLPPPPPRAISGMEAAGLVLLAFAAGAALGARLR</sequence>
<dbReference type="RefSeq" id="XP_005780363.1">
    <property type="nucleotide sequence ID" value="XM_005780306.1"/>
</dbReference>
<feature type="transmembrane region" description="Helical" evidence="3">
    <location>
        <begin position="238"/>
        <end position="256"/>
    </location>
</feature>
<dbReference type="EnsemblProtists" id="EOD27934">
    <property type="protein sequence ID" value="EOD27934"/>
    <property type="gene ID" value="EMIHUDRAFT_468804"/>
</dbReference>
<evidence type="ECO:0000256" key="2">
    <source>
        <dbReference type="ARBA" id="ARBA00022801"/>
    </source>
</evidence>
<dbReference type="GeneID" id="17273479"/>
<dbReference type="HOGENOM" id="CLU_068979_8_0_1"/>
<organism evidence="5 6">
    <name type="scientific">Emiliania huxleyi (strain CCMP1516)</name>
    <dbReference type="NCBI Taxonomy" id="280463"/>
    <lineage>
        <taxon>Eukaryota</taxon>
        <taxon>Haptista</taxon>
        <taxon>Haptophyta</taxon>
        <taxon>Prymnesiophyceae</taxon>
        <taxon>Isochrysidales</taxon>
        <taxon>Noelaerhabdaceae</taxon>
        <taxon>Emiliania</taxon>
    </lineage>
</organism>
<dbReference type="AlphaFoldDB" id="A0A0D3JWP9"/>
<dbReference type="SUPFAM" id="SSF52499">
    <property type="entry name" value="Isochorismatase-like hydrolases"/>
    <property type="match status" value="1"/>
</dbReference>
<reference evidence="6" key="1">
    <citation type="journal article" date="2013" name="Nature">
        <title>Pan genome of the phytoplankton Emiliania underpins its global distribution.</title>
        <authorList>
            <person name="Read B.A."/>
            <person name="Kegel J."/>
            <person name="Klute M.J."/>
            <person name="Kuo A."/>
            <person name="Lefebvre S.C."/>
            <person name="Maumus F."/>
            <person name="Mayer C."/>
            <person name="Miller J."/>
            <person name="Monier A."/>
            <person name="Salamov A."/>
            <person name="Young J."/>
            <person name="Aguilar M."/>
            <person name="Claverie J.M."/>
            <person name="Frickenhaus S."/>
            <person name="Gonzalez K."/>
            <person name="Herman E.K."/>
            <person name="Lin Y.C."/>
            <person name="Napier J."/>
            <person name="Ogata H."/>
            <person name="Sarno A.F."/>
            <person name="Shmutz J."/>
            <person name="Schroeder D."/>
            <person name="de Vargas C."/>
            <person name="Verret F."/>
            <person name="von Dassow P."/>
            <person name="Valentin K."/>
            <person name="Van de Peer Y."/>
            <person name="Wheeler G."/>
            <person name="Dacks J.B."/>
            <person name="Delwiche C.F."/>
            <person name="Dyhrman S.T."/>
            <person name="Glockner G."/>
            <person name="John U."/>
            <person name="Richards T."/>
            <person name="Worden A.Z."/>
            <person name="Zhang X."/>
            <person name="Grigoriev I.V."/>
            <person name="Allen A.E."/>
            <person name="Bidle K."/>
            <person name="Borodovsky M."/>
            <person name="Bowler C."/>
            <person name="Brownlee C."/>
            <person name="Cock J.M."/>
            <person name="Elias M."/>
            <person name="Gladyshev V.N."/>
            <person name="Groth M."/>
            <person name="Guda C."/>
            <person name="Hadaegh A."/>
            <person name="Iglesias-Rodriguez M.D."/>
            <person name="Jenkins J."/>
            <person name="Jones B.M."/>
            <person name="Lawson T."/>
            <person name="Leese F."/>
            <person name="Lindquist E."/>
            <person name="Lobanov A."/>
            <person name="Lomsadze A."/>
            <person name="Malik S.B."/>
            <person name="Marsh M.E."/>
            <person name="Mackinder L."/>
            <person name="Mock T."/>
            <person name="Mueller-Roeber B."/>
            <person name="Pagarete A."/>
            <person name="Parker M."/>
            <person name="Probert I."/>
            <person name="Quesneville H."/>
            <person name="Raines C."/>
            <person name="Rensing S.A."/>
            <person name="Riano-Pachon D.M."/>
            <person name="Richier S."/>
            <person name="Rokitta S."/>
            <person name="Shiraiwa Y."/>
            <person name="Soanes D.M."/>
            <person name="van der Giezen M."/>
            <person name="Wahlund T.M."/>
            <person name="Williams B."/>
            <person name="Wilson W."/>
            <person name="Wolfe G."/>
            <person name="Wurch L.L."/>
        </authorList>
    </citation>
    <scope>NUCLEOTIDE SEQUENCE</scope>
</reference>